<feature type="non-terminal residue" evidence="1">
    <location>
        <position position="1"/>
    </location>
</feature>
<organism evidence="1 2">
    <name type="scientific">Symbiodinium necroappetens</name>
    <dbReference type="NCBI Taxonomy" id="1628268"/>
    <lineage>
        <taxon>Eukaryota</taxon>
        <taxon>Sar</taxon>
        <taxon>Alveolata</taxon>
        <taxon>Dinophyceae</taxon>
        <taxon>Suessiales</taxon>
        <taxon>Symbiodiniaceae</taxon>
        <taxon>Symbiodinium</taxon>
    </lineage>
</organism>
<dbReference type="AlphaFoldDB" id="A0A812PYU2"/>
<sequence>MADWLKDNAPHVQECGILASGSKHYGRPVSELVTEDPVFCQWALQKVEEGDASLGVREIAEWLKKNAPHLQ</sequence>
<dbReference type="EMBL" id="CAJNJA010016561">
    <property type="protein sequence ID" value="CAE7383361.1"/>
    <property type="molecule type" value="Genomic_DNA"/>
</dbReference>
<name>A0A812PYU2_9DINO</name>
<dbReference type="Proteomes" id="UP000601435">
    <property type="component" value="Unassembled WGS sequence"/>
</dbReference>
<evidence type="ECO:0000313" key="2">
    <source>
        <dbReference type="Proteomes" id="UP000601435"/>
    </source>
</evidence>
<proteinExistence type="predicted"/>
<accession>A0A812PYU2</accession>
<keyword evidence="2" id="KW-1185">Reference proteome</keyword>
<comment type="caution">
    <text evidence="1">The sequence shown here is derived from an EMBL/GenBank/DDBJ whole genome shotgun (WGS) entry which is preliminary data.</text>
</comment>
<protein>
    <submittedName>
        <fullName evidence="1">Uncharacterized protein</fullName>
    </submittedName>
</protein>
<dbReference type="OrthoDB" id="10429006at2759"/>
<reference evidence="1" key="1">
    <citation type="submission" date="2021-02" db="EMBL/GenBank/DDBJ databases">
        <authorList>
            <person name="Dougan E. K."/>
            <person name="Rhodes N."/>
            <person name="Thang M."/>
            <person name="Chan C."/>
        </authorList>
    </citation>
    <scope>NUCLEOTIDE SEQUENCE</scope>
</reference>
<evidence type="ECO:0000313" key="1">
    <source>
        <dbReference type="EMBL" id="CAE7383361.1"/>
    </source>
</evidence>
<gene>
    <name evidence="1" type="ORF">SNEC2469_LOCUS10382</name>
</gene>